<feature type="transmembrane region" description="Helical" evidence="1">
    <location>
        <begin position="25"/>
        <end position="45"/>
    </location>
</feature>
<sequence length="55" mass="6063">IYYFGIYRGVFCVDLMSDRLSLPHFYFVHILLISFPGVASLVSGYSRAAAASLGT</sequence>
<proteinExistence type="predicted"/>
<keyword evidence="3" id="KW-1185">Reference proteome</keyword>
<dbReference type="EMBL" id="CALNXI010000899">
    <property type="protein sequence ID" value="CAH3145761.1"/>
    <property type="molecule type" value="Genomic_DNA"/>
</dbReference>
<comment type="caution">
    <text evidence="2">The sequence shown here is derived from an EMBL/GenBank/DDBJ whole genome shotgun (WGS) entry which is preliminary data.</text>
</comment>
<keyword evidence="1" id="KW-1133">Transmembrane helix</keyword>
<reference evidence="2 3" key="1">
    <citation type="submission" date="2022-05" db="EMBL/GenBank/DDBJ databases">
        <authorList>
            <consortium name="Genoscope - CEA"/>
            <person name="William W."/>
        </authorList>
    </citation>
    <scope>NUCLEOTIDE SEQUENCE [LARGE SCALE GENOMIC DNA]</scope>
</reference>
<evidence type="ECO:0008006" key="4">
    <source>
        <dbReference type="Google" id="ProtNLM"/>
    </source>
</evidence>
<evidence type="ECO:0000256" key="1">
    <source>
        <dbReference type="SAM" id="Phobius"/>
    </source>
</evidence>
<gene>
    <name evidence="2" type="ORF">PEVE_00043588</name>
</gene>
<dbReference type="Proteomes" id="UP001159427">
    <property type="component" value="Unassembled WGS sequence"/>
</dbReference>
<organism evidence="2 3">
    <name type="scientific">Porites evermanni</name>
    <dbReference type="NCBI Taxonomy" id="104178"/>
    <lineage>
        <taxon>Eukaryota</taxon>
        <taxon>Metazoa</taxon>
        <taxon>Cnidaria</taxon>
        <taxon>Anthozoa</taxon>
        <taxon>Hexacorallia</taxon>
        <taxon>Scleractinia</taxon>
        <taxon>Fungiina</taxon>
        <taxon>Poritidae</taxon>
        <taxon>Porites</taxon>
    </lineage>
</organism>
<protein>
    <recommendedName>
        <fullName evidence="4">Cytochrome b</fullName>
    </recommendedName>
</protein>
<evidence type="ECO:0000313" key="2">
    <source>
        <dbReference type="EMBL" id="CAH3145761.1"/>
    </source>
</evidence>
<evidence type="ECO:0000313" key="3">
    <source>
        <dbReference type="Proteomes" id="UP001159427"/>
    </source>
</evidence>
<feature type="non-terminal residue" evidence="2">
    <location>
        <position position="55"/>
    </location>
</feature>
<accession>A0ABN8PQ04</accession>
<keyword evidence="1" id="KW-0812">Transmembrane</keyword>
<keyword evidence="1" id="KW-0472">Membrane</keyword>
<name>A0ABN8PQ04_9CNID</name>
<feature type="non-terminal residue" evidence="2">
    <location>
        <position position="1"/>
    </location>
</feature>